<dbReference type="InterPro" id="IPR051393">
    <property type="entry name" value="ABC_transporter_permease"/>
</dbReference>
<reference evidence="8 9" key="2">
    <citation type="journal article" date="2023" name="ChemBioChem">
        <title>Acyltransferase Domain Exchange between Two Independent Type I Polyketide Synthases in the Same Producer Strain of Macrolide Antibiotics.</title>
        <authorList>
            <person name="Kudo F."/>
            <person name="Kishikawa K."/>
            <person name="Tsuboi K."/>
            <person name="Kido T."/>
            <person name="Usui T."/>
            <person name="Hashimoto J."/>
            <person name="Shin-Ya K."/>
            <person name="Miyanaga A."/>
            <person name="Eguchi T."/>
        </authorList>
    </citation>
    <scope>NUCLEOTIDE SEQUENCE [LARGE SCALE GENOMIC DNA]</scope>
    <source>
        <strain evidence="8 9">A-8890</strain>
    </source>
</reference>
<dbReference type="SUPFAM" id="SSF161098">
    <property type="entry name" value="MetI-like"/>
    <property type="match status" value="1"/>
</dbReference>
<evidence type="ECO:0000256" key="4">
    <source>
        <dbReference type="ARBA" id="ARBA00022692"/>
    </source>
</evidence>
<feature type="transmembrane region" description="Helical" evidence="7">
    <location>
        <begin position="7"/>
        <end position="32"/>
    </location>
</feature>
<name>A0ABN5V7W2_9ACTN</name>
<evidence type="ECO:0000256" key="2">
    <source>
        <dbReference type="ARBA" id="ARBA00022448"/>
    </source>
</evidence>
<evidence type="ECO:0000313" key="9">
    <source>
        <dbReference type="Proteomes" id="UP001321542"/>
    </source>
</evidence>
<evidence type="ECO:0000313" key="8">
    <source>
        <dbReference type="EMBL" id="BBC29076.1"/>
    </source>
</evidence>
<organism evidence="8 9">
    <name type="scientific">Streptomyces graminofaciens</name>
    <dbReference type="NCBI Taxonomy" id="68212"/>
    <lineage>
        <taxon>Bacteria</taxon>
        <taxon>Bacillati</taxon>
        <taxon>Actinomycetota</taxon>
        <taxon>Actinomycetes</taxon>
        <taxon>Kitasatosporales</taxon>
        <taxon>Streptomycetaceae</taxon>
        <taxon>Streptomyces</taxon>
    </lineage>
</organism>
<dbReference type="PANTHER" id="PTHR30193:SF41">
    <property type="entry name" value="DIACETYLCHITOBIOSE UPTAKE SYSTEM PERMEASE PROTEIN NGCF"/>
    <property type="match status" value="1"/>
</dbReference>
<feature type="transmembrane region" description="Helical" evidence="7">
    <location>
        <begin position="52"/>
        <end position="75"/>
    </location>
</feature>
<keyword evidence="4 7" id="KW-0812">Transmembrane</keyword>
<keyword evidence="3" id="KW-1003">Cell membrane</keyword>
<keyword evidence="9" id="KW-1185">Reference proteome</keyword>
<evidence type="ECO:0000256" key="7">
    <source>
        <dbReference type="SAM" id="Phobius"/>
    </source>
</evidence>
<reference evidence="8 9" key="1">
    <citation type="journal article" date="2010" name="ChemBioChem">
        <title>Cloning and characterization of the biosynthetic gene cluster of 16-membered macrolide antibiotic FD-891: involvement of a dual functional cytochrome P450 monooxygenase catalyzing epoxidation and hydroxylation.</title>
        <authorList>
            <person name="Kudo F."/>
            <person name="Motegi A."/>
            <person name="Mizoue K."/>
            <person name="Eguchi T."/>
        </authorList>
    </citation>
    <scope>NUCLEOTIDE SEQUENCE [LARGE SCALE GENOMIC DNA]</scope>
    <source>
        <strain evidence="8 9">A-8890</strain>
    </source>
</reference>
<keyword evidence="2" id="KW-0813">Transport</keyword>
<sequence>MRETFGIVTGLVVTGVFKVFQLVYALVGGGPLHLSEAMVSYMHDITFTTQQYGYGMALAVVAFVVGALASAARFLGNRRNGEVR</sequence>
<dbReference type="Gene3D" id="1.10.3720.10">
    <property type="entry name" value="MetI-like"/>
    <property type="match status" value="1"/>
</dbReference>
<gene>
    <name evidence="8" type="ORF">SGFS_003670</name>
</gene>
<evidence type="ECO:0000256" key="5">
    <source>
        <dbReference type="ARBA" id="ARBA00022989"/>
    </source>
</evidence>
<comment type="subcellular location">
    <subcellularLocation>
        <location evidence="1">Cell membrane</location>
        <topology evidence="1">Multi-pass membrane protein</topology>
    </subcellularLocation>
</comment>
<evidence type="ECO:0000256" key="3">
    <source>
        <dbReference type="ARBA" id="ARBA00022475"/>
    </source>
</evidence>
<evidence type="ECO:0000256" key="6">
    <source>
        <dbReference type="ARBA" id="ARBA00023136"/>
    </source>
</evidence>
<dbReference type="Proteomes" id="UP001321542">
    <property type="component" value="Chromosome"/>
</dbReference>
<dbReference type="EMBL" id="AP018448">
    <property type="protein sequence ID" value="BBC29076.1"/>
    <property type="molecule type" value="Genomic_DNA"/>
</dbReference>
<evidence type="ECO:0000256" key="1">
    <source>
        <dbReference type="ARBA" id="ARBA00004651"/>
    </source>
</evidence>
<keyword evidence="6 7" id="KW-0472">Membrane</keyword>
<dbReference type="PANTHER" id="PTHR30193">
    <property type="entry name" value="ABC TRANSPORTER PERMEASE PROTEIN"/>
    <property type="match status" value="1"/>
</dbReference>
<dbReference type="InterPro" id="IPR035906">
    <property type="entry name" value="MetI-like_sf"/>
</dbReference>
<proteinExistence type="predicted"/>
<keyword evidence="5 7" id="KW-1133">Transmembrane helix</keyword>
<protein>
    <submittedName>
        <fullName evidence="8">Sugar ABC transporter, permease protein</fullName>
    </submittedName>
</protein>
<accession>A0ABN5V7W2</accession>